<gene>
    <name evidence="2" type="ORF">GALL_539330</name>
</gene>
<accession>A0A1J5PGY0</accession>
<evidence type="ECO:0000259" key="1">
    <source>
        <dbReference type="Pfam" id="PF21688"/>
    </source>
</evidence>
<feature type="domain" description="FAD-dependent protein C-terminal" evidence="1">
    <location>
        <begin position="2"/>
        <end position="45"/>
    </location>
</feature>
<reference evidence="2" key="1">
    <citation type="submission" date="2016-10" db="EMBL/GenBank/DDBJ databases">
        <title>Sequence of Gallionella enrichment culture.</title>
        <authorList>
            <person name="Poehlein A."/>
            <person name="Muehling M."/>
            <person name="Daniel R."/>
        </authorList>
    </citation>
    <scope>NUCLEOTIDE SEQUENCE</scope>
</reference>
<name>A0A1J5PGY0_9ZZZZ</name>
<dbReference type="Pfam" id="PF21688">
    <property type="entry name" value="FAD-depend_C"/>
    <property type="match status" value="1"/>
</dbReference>
<evidence type="ECO:0000313" key="2">
    <source>
        <dbReference type="EMBL" id="OIQ64515.1"/>
    </source>
</evidence>
<protein>
    <recommendedName>
        <fullName evidence="1">FAD-dependent protein C-terminal domain-containing protein</fullName>
    </recommendedName>
</protein>
<sequence>MAADLRTCLPDFIREQLAGALPVFDRKLHGFASREAILLAIESRTSSPIQLQRWHLREAPEAPSHGTGFVCR</sequence>
<dbReference type="InterPro" id="IPR049516">
    <property type="entry name" value="FAD-depend_C"/>
</dbReference>
<organism evidence="2">
    <name type="scientific">mine drainage metagenome</name>
    <dbReference type="NCBI Taxonomy" id="410659"/>
    <lineage>
        <taxon>unclassified sequences</taxon>
        <taxon>metagenomes</taxon>
        <taxon>ecological metagenomes</taxon>
    </lineage>
</organism>
<dbReference type="EMBL" id="MLJW01008053">
    <property type="protein sequence ID" value="OIQ64515.1"/>
    <property type="molecule type" value="Genomic_DNA"/>
</dbReference>
<proteinExistence type="predicted"/>
<comment type="caution">
    <text evidence="2">The sequence shown here is derived from an EMBL/GenBank/DDBJ whole genome shotgun (WGS) entry which is preliminary data.</text>
</comment>
<dbReference type="AlphaFoldDB" id="A0A1J5PGY0"/>